<evidence type="ECO:0000256" key="2">
    <source>
        <dbReference type="PROSITE-ProRule" id="PRU00169"/>
    </source>
</evidence>
<comment type="caution">
    <text evidence="2">Lacks conserved residue(s) required for the propagation of feature annotation.</text>
</comment>
<gene>
    <name evidence="5" type="ORF">H9784_06100</name>
</gene>
<dbReference type="InterPro" id="IPR011990">
    <property type="entry name" value="TPR-like_helical_dom_sf"/>
</dbReference>
<dbReference type="GO" id="GO:0000160">
    <property type="term" value="P:phosphorelay signal transduction system"/>
    <property type="evidence" value="ECO:0007669"/>
    <property type="project" value="InterPro"/>
</dbReference>
<dbReference type="InterPro" id="IPR050595">
    <property type="entry name" value="Bact_response_regulator"/>
</dbReference>
<evidence type="ECO:0000259" key="4">
    <source>
        <dbReference type="PROSITE" id="PS50110"/>
    </source>
</evidence>
<accession>A0A9D2HNR5</accession>
<protein>
    <submittedName>
        <fullName evidence="5">Response regulator</fullName>
    </submittedName>
</protein>
<dbReference type="Pfam" id="PF00072">
    <property type="entry name" value="Response_reg"/>
    <property type="match status" value="1"/>
</dbReference>
<proteinExistence type="predicted"/>
<comment type="caution">
    <text evidence="5">The sequence shown here is derived from an EMBL/GenBank/DDBJ whole genome shotgun (WGS) entry which is preliminary data.</text>
</comment>
<dbReference type="SUPFAM" id="SSF48452">
    <property type="entry name" value="TPR-like"/>
    <property type="match status" value="1"/>
</dbReference>
<feature type="compositionally biased region" description="Low complexity" evidence="3">
    <location>
        <begin position="393"/>
        <end position="415"/>
    </location>
</feature>
<evidence type="ECO:0000313" key="5">
    <source>
        <dbReference type="EMBL" id="HJA79129.1"/>
    </source>
</evidence>
<reference evidence="5" key="2">
    <citation type="submission" date="2021-04" db="EMBL/GenBank/DDBJ databases">
        <authorList>
            <person name="Gilroy R."/>
        </authorList>
    </citation>
    <scope>NUCLEOTIDE SEQUENCE</scope>
    <source>
        <strain evidence="5">5032</strain>
    </source>
</reference>
<dbReference type="PANTHER" id="PTHR44591">
    <property type="entry name" value="STRESS RESPONSE REGULATOR PROTEIN 1"/>
    <property type="match status" value="1"/>
</dbReference>
<feature type="compositionally biased region" description="Basic and acidic residues" evidence="3">
    <location>
        <begin position="327"/>
        <end position="355"/>
    </location>
</feature>
<dbReference type="Proteomes" id="UP000823821">
    <property type="component" value="Unassembled WGS sequence"/>
</dbReference>
<dbReference type="SUPFAM" id="SSF52172">
    <property type="entry name" value="CheY-like"/>
    <property type="match status" value="1"/>
</dbReference>
<dbReference type="InterPro" id="IPR011006">
    <property type="entry name" value="CheY-like_superfamily"/>
</dbReference>
<dbReference type="AlphaFoldDB" id="A0A9D2HNR5"/>
<dbReference type="EMBL" id="DWZD01000039">
    <property type="protein sequence ID" value="HJA79129.1"/>
    <property type="molecule type" value="Genomic_DNA"/>
</dbReference>
<organism evidence="5 6">
    <name type="scientific">Candidatus Desulfovibrio intestinavium</name>
    <dbReference type="NCBI Taxonomy" id="2838534"/>
    <lineage>
        <taxon>Bacteria</taxon>
        <taxon>Pseudomonadati</taxon>
        <taxon>Thermodesulfobacteriota</taxon>
        <taxon>Desulfovibrionia</taxon>
        <taxon>Desulfovibrionales</taxon>
        <taxon>Desulfovibrionaceae</taxon>
        <taxon>Desulfovibrio</taxon>
    </lineage>
</organism>
<feature type="domain" description="Response regulatory" evidence="4">
    <location>
        <begin position="1"/>
        <end position="122"/>
    </location>
</feature>
<keyword evidence="1" id="KW-0597">Phosphoprotein</keyword>
<evidence type="ECO:0000256" key="1">
    <source>
        <dbReference type="ARBA" id="ARBA00022553"/>
    </source>
</evidence>
<reference evidence="5" key="1">
    <citation type="journal article" date="2021" name="PeerJ">
        <title>Extensive microbial diversity within the chicken gut microbiome revealed by metagenomics and culture.</title>
        <authorList>
            <person name="Gilroy R."/>
            <person name="Ravi A."/>
            <person name="Getino M."/>
            <person name="Pursley I."/>
            <person name="Horton D.L."/>
            <person name="Alikhan N.F."/>
            <person name="Baker D."/>
            <person name="Gharbi K."/>
            <person name="Hall N."/>
            <person name="Watson M."/>
            <person name="Adriaenssens E.M."/>
            <person name="Foster-Nyarko E."/>
            <person name="Jarju S."/>
            <person name="Secka A."/>
            <person name="Antonio M."/>
            <person name="Oren A."/>
            <person name="Chaudhuri R.R."/>
            <person name="La Ragione R."/>
            <person name="Hildebrand F."/>
            <person name="Pallen M.J."/>
        </authorList>
    </citation>
    <scope>NUCLEOTIDE SEQUENCE</scope>
    <source>
        <strain evidence="5">5032</strain>
    </source>
</reference>
<name>A0A9D2HNR5_9BACT</name>
<dbReference type="Gene3D" id="3.40.50.2300">
    <property type="match status" value="1"/>
</dbReference>
<dbReference type="PANTHER" id="PTHR44591:SF3">
    <property type="entry name" value="RESPONSE REGULATORY DOMAIN-CONTAINING PROTEIN"/>
    <property type="match status" value="1"/>
</dbReference>
<feature type="region of interest" description="Disordered" evidence="3">
    <location>
        <begin position="327"/>
        <end position="435"/>
    </location>
</feature>
<sequence>MLCKNEQAAAVDKRVLRDAGISRIRTMTAGLDAARIMAGLEPDKPPLTPDLIVCQHRLEDIDGEQFCALLRLHPRLLGLPILLIMPNADEEAQLRALGCGASALMGRPFSVEDLRQQIHLLMAEDRRMEQLDKGRENAHQQAFDDALATYGVLLKPVRSPQDYFHVGMRCLEEKRWNVALSAFQRSLQGAQIRGEALLGMAVAWHGKGDETRCRHCLEQAALTFALARRWHNARTVFIRLLREDPQAKSPFLTAAQRLMREKRYADAAKALSAGMDFTPPQQIGARLAQICMASGRPEAMFEQLRQHLDGELGQQALDLSSAIRSRMDDLQRQKEERQRQQARERQHRIAREMRARARGNSETAGPEGPPADAPVAAPFGSSPDMAPETQRGSLAPGLPLAAQAPPQPSLPAGSPSLPPAPSSPYLAPLSEEEASSTLFQRMPGVNELCSVIKCTWKLARRQKRPPRN</sequence>
<evidence type="ECO:0000313" key="6">
    <source>
        <dbReference type="Proteomes" id="UP000823821"/>
    </source>
</evidence>
<dbReference type="InterPro" id="IPR001789">
    <property type="entry name" value="Sig_transdc_resp-reg_receiver"/>
</dbReference>
<evidence type="ECO:0000256" key="3">
    <source>
        <dbReference type="SAM" id="MobiDB-lite"/>
    </source>
</evidence>
<dbReference type="PROSITE" id="PS50110">
    <property type="entry name" value="RESPONSE_REGULATORY"/>
    <property type="match status" value="1"/>
</dbReference>
<dbReference type="Gene3D" id="1.25.40.10">
    <property type="entry name" value="Tetratricopeptide repeat domain"/>
    <property type="match status" value="1"/>
</dbReference>